<feature type="transmembrane region" description="Helical" evidence="2">
    <location>
        <begin position="103"/>
        <end position="129"/>
    </location>
</feature>
<dbReference type="Proteomes" id="UP001214603">
    <property type="component" value="Chromosome 2"/>
</dbReference>
<keyword evidence="2" id="KW-1133">Transmembrane helix</keyword>
<accession>A0AAF0E1L6</accession>
<gene>
    <name evidence="4" type="primary">NAT2</name>
    <name evidence="4" type="ORF">MOBT1_001581</name>
</gene>
<proteinExistence type="predicted"/>
<reference evidence="4" key="1">
    <citation type="submission" date="2023-03" db="EMBL/GenBank/DDBJ databases">
        <title>Mating type loci evolution in Malassezia.</title>
        <authorList>
            <person name="Coelho M.A."/>
        </authorList>
    </citation>
    <scope>NUCLEOTIDE SEQUENCE</scope>
    <source>
        <strain evidence="4">CBS 7876</strain>
    </source>
</reference>
<dbReference type="InterPro" id="IPR009688">
    <property type="entry name" value="FAM210A/B-like_dom"/>
</dbReference>
<evidence type="ECO:0000313" key="4">
    <source>
        <dbReference type="EMBL" id="WFD02894.1"/>
    </source>
</evidence>
<keyword evidence="2" id="KW-0812">Transmembrane</keyword>
<dbReference type="InterPro" id="IPR045866">
    <property type="entry name" value="FAM210A/B-like"/>
</dbReference>
<feature type="region of interest" description="Disordered" evidence="1">
    <location>
        <begin position="58"/>
        <end position="90"/>
    </location>
</feature>
<evidence type="ECO:0000313" key="5">
    <source>
        <dbReference type="Proteomes" id="UP001214603"/>
    </source>
</evidence>
<feature type="domain" description="DUF1279" evidence="3">
    <location>
        <begin position="94"/>
        <end position="213"/>
    </location>
</feature>
<keyword evidence="2" id="KW-0472">Membrane</keyword>
<keyword evidence="5" id="KW-1185">Reference proteome</keyword>
<evidence type="ECO:0000256" key="1">
    <source>
        <dbReference type="SAM" id="MobiDB-lite"/>
    </source>
</evidence>
<dbReference type="GO" id="GO:0005739">
    <property type="term" value="C:mitochondrion"/>
    <property type="evidence" value="ECO:0007669"/>
    <property type="project" value="TreeGrafter"/>
</dbReference>
<evidence type="ECO:0000259" key="3">
    <source>
        <dbReference type="Pfam" id="PF06916"/>
    </source>
</evidence>
<dbReference type="AlphaFoldDB" id="A0AAF0E1L6"/>
<evidence type="ECO:0000256" key="2">
    <source>
        <dbReference type="SAM" id="Phobius"/>
    </source>
</evidence>
<dbReference type="Pfam" id="PF06916">
    <property type="entry name" value="FAM210A-B_dom"/>
    <property type="match status" value="1"/>
</dbReference>
<dbReference type="EMBL" id="CP119935">
    <property type="protein sequence ID" value="WFD02894.1"/>
    <property type="molecule type" value="Genomic_DNA"/>
</dbReference>
<feature type="compositionally biased region" description="Polar residues" evidence="1">
    <location>
        <begin position="58"/>
        <end position="67"/>
    </location>
</feature>
<sequence>MSSLFPYVRVPMAMSRLGMRISTTTSPACLPRVALGAARHPFPAPARTATLQTPRSFATGPAAQQTPNPSPPNASEGAKPNPENEEPPKGGLRQRLRFIMRRYGWWALGIYLAIGTVDLSIAFAVVHIYGGDRVREIERVVRGWIGLAQKETEEMVQQSPDTEKSRPLVAPQSELSDTQKLLAQLSTEFVLAYGIHKTLFLPPRAAVTAAITPAVVRWMVRP</sequence>
<dbReference type="PANTHER" id="PTHR21377:SF0">
    <property type="entry name" value="PROTEIN FAM210B, MITOCHONDRIAL"/>
    <property type="match status" value="1"/>
</dbReference>
<protein>
    <submittedName>
        <fullName evidence="4">DUF1279 super</fullName>
    </submittedName>
</protein>
<dbReference type="PANTHER" id="PTHR21377">
    <property type="entry name" value="PROTEIN FAM210B, MITOCHONDRIAL"/>
    <property type="match status" value="1"/>
</dbReference>
<organism evidence="4 5">
    <name type="scientific">Malassezia obtusa</name>
    <dbReference type="NCBI Taxonomy" id="76774"/>
    <lineage>
        <taxon>Eukaryota</taxon>
        <taxon>Fungi</taxon>
        <taxon>Dikarya</taxon>
        <taxon>Basidiomycota</taxon>
        <taxon>Ustilaginomycotina</taxon>
        <taxon>Malasseziomycetes</taxon>
        <taxon>Malasseziales</taxon>
        <taxon>Malasseziaceae</taxon>
        <taxon>Malassezia</taxon>
    </lineage>
</organism>
<name>A0AAF0E1L6_9BASI</name>